<comment type="caution">
    <text evidence="5">The sequence shown here is derived from an EMBL/GenBank/DDBJ whole genome shotgun (WGS) entry which is preliminary data.</text>
</comment>
<evidence type="ECO:0000256" key="2">
    <source>
        <dbReference type="ARBA" id="ARBA00023136"/>
    </source>
</evidence>
<proteinExistence type="predicted"/>
<dbReference type="Proteomes" id="UP000178347">
    <property type="component" value="Unassembled WGS sequence"/>
</dbReference>
<sequence>MEIKDKTHIIIPGAIILLGIFTNSFFLIIIGIFLLFAISKPQGKAQWYKYTEPIMVKFMEKFSGKGGSAGFKFNYKNNLNQKPMETVKPYKKRRIGLWILLFVVIIIFISFASSFWTVVNAGETGVRTFFGKVRDQEFHSGFHLKNPLETVTKMSVRTQDYTMSVAQGEGNRSNADAISALTKEGLSVDLDITILYRLIEDKASDVYKEIGLDYDEVVIRPQIRSVIREVIAEYETKDIYSEKRAEAAKRIFEKLNAALEPRGIALEDVLLRHVELPANLSKSIQEKLQSEQEAQRYDFILDVAKKEAERKRIEAEGQRDSQKIINESLSDNYLNYLYIQSLKDRQGTIYVPTNSANGMPLFKGI</sequence>
<accession>A0A1F6MU06</accession>
<dbReference type="SUPFAM" id="SSF117892">
    <property type="entry name" value="Band 7/SPFH domain"/>
    <property type="match status" value="1"/>
</dbReference>
<evidence type="ECO:0000256" key="3">
    <source>
        <dbReference type="SAM" id="Phobius"/>
    </source>
</evidence>
<dbReference type="PANTHER" id="PTHR23222:SF1">
    <property type="entry name" value="PROHIBITIN-2"/>
    <property type="match status" value="1"/>
</dbReference>
<evidence type="ECO:0000313" key="6">
    <source>
        <dbReference type="Proteomes" id="UP000178347"/>
    </source>
</evidence>
<evidence type="ECO:0000259" key="4">
    <source>
        <dbReference type="SMART" id="SM00244"/>
    </source>
</evidence>
<dbReference type="InterPro" id="IPR001107">
    <property type="entry name" value="Band_7"/>
</dbReference>
<evidence type="ECO:0000256" key="1">
    <source>
        <dbReference type="ARBA" id="ARBA00004370"/>
    </source>
</evidence>
<dbReference type="InterPro" id="IPR000163">
    <property type="entry name" value="Prohibitin"/>
</dbReference>
<keyword evidence="2 3" id="KW-0472">Membrane</keyword>
<dbReference type="CDD" id="cd03401">
    <property type="entry name" value="SPFH_prohibitin"/>
    <property type="match status" value="1"/>
</dbReference>
<keyword evidence="3" id="KW-0812">Transmembrane</keyword>
<dbReference type="Pfam" id="PF01145">
    <property type="entry name" value="Band_7"/>
    <property type="match status" value="1"/>
</dbReference>
<keyword evidence="3" id="KW-1133">Transmembrane helix</keyword>
<dbReference type="Gene3D" id="3.30.479.30">
    <property type="entry name" value="Band 7 domain"/>
    <property type="match status" value="1"/>
</dbReference>
<name>A0A1F6MU06_9BACT</name>
<dbReference type="STRING" id="1798692.A3G00_01505"/>
<dbReference type="GO" id="GO:0016020">
    <property type="term" value="C:membrane"/>
    <property type="evidence" value="ECO:0007669"/>
    <property type="project" value="UniProtKB-SubCell"/>
</dbReference>
<dbReference type="AlphaFoldDB" id="A0A1F6MU06"/>
<dbReference type="EMBL" id="MFQN01000011">
    <property type="protein sequence ID" value="OGH75010.1"/>
    <property type="molecule type" value="Genomic_DNA"/>
</dbReference>
<dbReference type="GO" id="GO:0007005">
    <property type="term" value="P:mitochondrion organization"/>
    <property type="evidence" value="ECO:0007669"/>
    <property type="project" value="TreeGrafter"/>
</dbReference>
<organism evidence="5 6">
    <name type="scientific">Candidatus Magasanikbacteria bacterium RIFCSPLOWO2_12_FULL_43_12</name>
    <dbReference type="NCBI Taxonomy" id="1798692"/>
    <lineage>
        <taxon>Bacteria</taxon>
        <taxon>Candidatus Magasanikiibacteriota</taxon>
    </lineage>
</organism>
<protein>
    <recommendedName>
        <fullName evidence="4">Band 7 domain-containing protein</fullName>
    </recommendedName>
</protein>
<reference evidence="5 6" key="1">
    <citation type="journal article" date="2016" name="Nat. Commun.">
        <title>Thousands of microbial genomes shed light on interconnected biogeochemical processes in an aquifer system.</title>
        <authorList>
            <person name="Anantharaman K."/>
            <person name="Brown C.T."/>
            <person name="Hug L.A."/>
            <person name="Sharon I."/>
            <person name="Castelle C.J."/>
            <person name="Probst A.J."/>
            <person name="Thomas B.C."/>
            <person name="Singh A."/>
            <person name="Wilkins M.J."/>
            <person name="Karaoz U."/>
            <person name="Brodie E.L."/>
            <person name="Williams K.H."/>
            <person name="Hubbard S.S."/>
            <person name="Banfield J.F."/>
        </authorList>
    </citation>
    <scope>NUCLEOTIDE SEQUENCE [LARGE SCALE GENOMIC DNA]</scope>
</reference>
<dbReference type="PANTHER" id="PTHR23222">
    <property type="entry name" value="PROHIBITIN"/>
    <property type="match status" value="1"/>
</dbReference>
<comment type="subcellular location">
    <subcellularLocation>
        <location evidence="1">Membrane</location>
    </subcellularLocation>
</comment>
<feature type="transmembrane region" description="Helical" evidence="3">
    <location>
        <begin position="97"/>
        <end position="119"/>
    </location>
</feature>
<gene>
    <name evidence="5" type="ORF">A3G00_01505</name>
</gene>
<dbReference type="SMART" id="SM00244">
    <property type="entry name" value="PHB"/>
    <property type="match status" value="1"/>
</dbReference>
<dbReference type="PRINTS" id="PR00679">
    <property type="entry name" value="PROHIBITIN"/>
</dbReference>
<dbReference type="InterPro" id="IPR036013">
    <property type="entry name" value="Band_7/SPFH_dom_sf"/>
</dbReference>
<feature type="domain" description="Band 7" evidence="4">
    <location>
        <begin position="114"/>
        <end position="288"/>
    </location>
</feature>
<evidence type="ECO:0000313" key="5">
    <source>
        <dbReference type="EMBL" id="OGH75010.1"/>
    </source>
</evidence>
<feature type="transmembrane region" description="Helical" evidence="3">
    <location>
        <begin position="14"/>
        <end position="38"/>
    </location>
</feature>